<dbReference type="Proteomes" id="UP000006443">
    <property type="component" value="Unassembled WGS sequence"/>
</dbReference>
<dbReference type="eggNOG" id="COG0695">
    <property type="taxonomic scope" value="Bacteria"/>
</dbReference>
<dbReference type="SUPFAM" id="SSF52833">
    <property type="entry name" value="Thioredoxin-like"/>
    <property type="match status" value="1"/>
</dbReference>
<dbReference type="InterPro" id="IPR002109">
    <property type="entry name" value="Glutaredoxin"/>
</dbReference>
<evidence type="ECO:0000259" key="1">
    <source>
        <dbReference type="Pfam" id="PF00462"/>
    </source>
</evidence>
<reference evidence="2 3" key="1">
    <citation type="submission" date="2009-02" db="EMBL/GenBank/DDBJ databases">
        <title>Sequencing of the draft genome and assembly of Dethiobacter alkaliphilus AHT 1.</title>
        <authorList>
            <consortium name="US DOE Joint Genome Institute (JGI-PGF)"/>
            <person name="Lucas S."/>
            <person name="Copeland A."/>
            <person name="Lapidus A."/>
            <person name="Glavina del Rio T."/>
            <person name="Dalin E."/>
            <person name="Tice H."/>
            <person name="Bruce D."/>
            <person name="Goodwin L."/>
            <person name="Pitluck S."/>
            <person name="Larimer F."/>
            <person name="Land M.L."/>
            <person name="Hauser L."/>
            <person name="Muyzer G."/>
        </authorList>
    </citation>
    <scope>NUCLEOTIDE SEQUENCE [LARGE SCALE GENOMIC DNA]</scope>
    <source>
        <strain evidence="2 3">AHT 1</strain>
    </source>
</reference>
<feature type="domain" description="Glutaredoxin" evidence="1">
    <location>
        <begin position="2"/>
        <end position="46"/>
    </location>
</feature>
<name>C0GDP5_DETAL</name>
<protein>
    <recommendedName>
        <fullName evidence="1">Glutaredoxin domain-containing protein</fullName>
    </recommendedName>
</protein>
<comment type="caution">
    <text evidence="2">The sequence shown here is derived from an EMBL/GenBank/DDBJ whole genome shotgun (WGS) entry which is preliminary data.</text>
</comment>
<dbReference type="Gene3D" id="3.40.30.10">
    <property type="entry name" value="Glutaredoxin"/>
    <property type="match status" value="1"/>
</dbReference>
<keyword evidence="3" id="KW-1185">Reference proteome</keyword>
<dbReference type="OrthoDB" id="9795531at2"/>
<dbReference type="InterPro" id="IPR036249">
    <property type="entry name" value="Thioredoxin-like_sf"/>
</dbReference>
<dbReference type="CDD" id="cd02976">
    <property type="entry name" value="NrdH"/>
    <property type="match status" value="1"/>
</dbReference>
<evidence type="ECO:0000313" key="2">
    <source>
        <dbReference type="EMBL" id="EEG78528.1"/>
    </source>
</evidence>
<sequence length="62" mass="7093">MKEFLSQKDLPFREYNIVEDRNAFEEMWHISGQKAAPVVTIDSTVVVGFKKDTLENALDGFS</sequence>
<dbReference type="AlphaFoldDB" id="C0GDP5"/>
<accession>C0GDP5</accession>
<proteinExistence type="predicted"/>
<organism evidence="2 3">
    <name type="scientific">Dethiobacter alkaliphilus AHT 1</name>
    <dbReference type="NCBI Taxonomy" id="555088"/>
    <lineage>
        <taxon>Bacteria</taxon>
        <taxon>Bacillati</taxon>
        <taxon>Bacillota</taxon>
        <taxon>Dethiobacteria</taxon>
        <taxon>Dethiobacterales</taxon>
        <taxon>Dethiobacteraceae</taxon>
        <taxon>Dethiobacter</taxon>
    </lineage>
</organism>
<dbReference type="PROSITE" id="PS51354">
    <property type="entry name" value="GLUTAREDOXIN_2"/>
    <property type="match status" value="1"/>
</dbReference>
<dbReference type="Pfam" id="PF00462">
    <property type="entry name" value="Glutaredoxin"/>
    <property type="match status" value="1"/>
</dbReference>
<evidence type="ECO:0000313" key="3">
    <source>
        <dbReference type="Proteomes" id="UP000006443"/>
    </source>
</evidence>
<dbReference type="RefSeq" id="WP_008514469.1">
    <property type="nucleotide sequence ID" value="NZ_ACJM01000002.1"/>
</dbReference>
<dbReference type="STRING" id="555088.DealDRAFT_0458"/>
<dbReference type="EMBL" id="ACJM01000002">
    <property type="protein sequence ID" value="EEG78528.1"/>
    <property type="molecule type" value="Genomic_DNA"/>
</dbReference>
<gene>
    <name evidence="2" type="ORF">DealDRAFT_0458</name>
</gene>